<proteinExistence type="inferred from homology"/>
<dbReference type="Proteomes" id="UP001190700">
    <property type="component" value="Unassembled WGS sequence"/>
</dbReference>
<feature type="transmembrane region" description="Helical" evidence="6">
    <location>
        <begin position="69"/>
        <end position="99"/>
    </location>
</feature>
<dbReference type="GO" id="GO:0012505">
    <property type="term" value="C:endomembrane system"/>
    <property type="evidence" value="ECO:0007669"/>
    <property type="project" value="UniProtKB-SubCell"/>
</dbReference>
<dbReference type="GO" id="GO:0016020">
    <property type="term" value="C:membrane"/>
    <property type="evidence" value="ECO:0007669"/>
    <property type="project" value="InterPro"/>
</dbReference>
<dbReference type="GO" id="GO:0035435">
    <property type="term" value="P:phosphate ion transmembrane transport"/>
    <property type="evidence" value="ECO:0007669"/>
    <property type="project" value="TreeGrafter"/>
</dbReference>
<dbReference type="PROSITE" id="PS50850">
    <property type="entry name" value="MFS"/>
    <property type="match status" value="1"/>
</dbReference>
<dbReference type="InterPro" id="IPR000849">
    <property type="entry name" value="Sugar_P_transporter"/>
</dbReference>
<evidence type="ECO:0000256" key="5">
    <source>
        <dbReference type="ARBA" id="ARBA00023136"/>
    </source>
</evidence>
<dbReference type="SUPFAM" id="SSF103473">
    <property type="entry name" value="MFS general substrate transporter"/>
    <property type="match status" value="1"/>
</dbReference>
<feature type="transmembrane region" description="Helical" evidence="6">
    <location>
        <begin position="320"/>
        <end position="341"/>
    </location>
</feature>
<comment type="caution">
    <text evidence="8">The sequence shown here is derived from an EMBL/GenBank/DDBJ whole genome shotgun (WGS) entry which is preliminary data.</text>
</comment>
<dbReference type="Pfam" id="PF07690">
    <property type="entry name" value="MFS_1"/>
    <property type="match status" value="1"/>
</dbReference>
<dbReference type="InterPro" id="IPR020846">
    <property type="entry name" value="MFS_dom"/>
</dbReference>
<dbReference type="InterPro" id="IPR036259">
    <property type="entry name" value="MFS_trans_sf"/>
</dbReference>
<gene>
    <name evidence="8" type="ORF">CYMTET_35428</name>
</gene>
<dbReference type="EMBL" id="LGRX02022671">
    <property type="protein sequence ID" value="KAK3255386.1"/>
    <property type="molecule type" value="Genomic_DNA"/>
</dbReference>
<dbReference type="Gene3D" id="1.20.1250.20">
    <property type="entry name" value="MFS general substrate transporter like domains"/>
    <property type="match status" value="2"/>
</dbReference>
<keyword evidence="5 6" id="KW-0472">Membrane</keyword>
<dbReference type="InterPro" id="IPR051337">
    <property type="entry name" value="OPA_Antiporter"/>
</dbReference>
<feature type="domain" description="Major facilitator superfamily (MFS) profile" evidence="7">
    <location>
        <begin position="1"/>
        <end position="408"/>
    </location>
</feature>
<dbReference type="GO" id="GO:0055062">
    <property type="term" value="P:phosphate ion homeostasis"/>
    <property type="evidence" value="ECO:0007669"/>
    <property type="project" value="UniProtKB-ARBA"/>
</dbReference>
<evidence type="ECO:0000256" key="1">
    <source>
        <dbReference type="ARBA" id="ARBA00004127"/>
    </source>
</evidence>
<comment type="similarity">
    <text evidence="2">Belongs to the major facilitator superfamily. Organophosphate:Pi antiporter (OPA) (TC 2.A.1.4) family.</text>
</comment>
<keyword evidence="9" id="KW-1185">Reference proteome</keyword>
<evidence type="ECO:0000313" key="8">
    <source>
        <dbReference type="EMBL" id="KAK3255386.1"/>
    </source>
</evidence>
<feature type="transmembrane region" description="Helical" evidence="6">
    <location>
        <begin position="36"/>
        <end position="57"/>
    </location>
</feature>
<organism evidence="8 9">
    <name type="scientific">Cymbomonas tetramitiformis</name>
    <dbReference type="NCBI Taxonomy" id="36881"/>
    <lineage>
        <taxon>Eukaryota</taxon>
        <taxon>Viridiplantae</taxon>
        <taxon>Chlorophyta</taxon>
        <taxon>Pyramimonadophyceae</taxon>
        <taxon>Pyramimonadales</taxon>
        <taxon>Pyramimonadaceae</taxon>
        <taxon>Cymbomonas</taxon>
    </lineage>
</organism>
<name>A0AAE0F954_9CHLO</name>
<evidence type="ECO:0000313" key="9">
    <source>
        <dbReference type="Proteomes" id="UP001190700"/>
    </source>
</evidence>
<dbReference type="PANTHER" id="PTHR43826:SF3">
    <property type="entry name" value="GLUCOSE-6-PHOSPHATE EXCHANGER SLC37A4"/>
    <property type="match status" value="1"/>
</dbReference>
<feature type="transmembrane region" description="Helical" evidence="6">
    <location>
        <begin position="291"/>
        <end position="308"/>
    </location>
</feature>
<evidence type="ECO:0000259" key="7">
    <source>
        <dbReference type="PROSITE" id="PS50850"/>
    </source>
</evidence>
<feature type="transmembrane region" description="Helical" evidence="6">
    <location>
        <begin position="157"/>
        <end position="177"/>
    </location>
</feature>
<evidence type="ECO:0000256" key="2">
    <source>
        <dbReference type="ARBA" id="ARBA00009598"/>
    </source>
</evidence>
<evidence type="ECO:0000256" key="6">
    <source>
        <dbReference type="SAM" id="Phobius"/>
    </source>
</evidence>
<accession>A0AAE0F954</accession>
<dbReference type="AlphaFoldDB" id="A0AAE0F954"/>
<protein>
    <recommendedName>
        <fullName evidence="7">Major facilitator superfamily (MFS) profile domain-containing protein</fullName>
    </recommendedName>
</protein>
<dbReference type="PANTHER" id="PTHR43826">
    <property type="entry name" value="GLUCOSE-6-PHOSPHATE EXCHANGER SLC37A4"/>
    <property type="match status" value="1"/>
</dbReference>
<feature type="transmembrane region" description="Helical" evidence="6">
    <location>
        <begin position="217"/>
        <end position="242"/>
    </location>
</feature>
<dbReference type="InterPro" id="IPR011701">
    <property type="entry name" value="MFS"/>
</dbReference>
<evidence type="ECO:0000256" key="4">
    <source>
        <dbReference type="ARBA" id="ARBA00022989"/>
    </source>
</evidence>
<feature type="transmembrane region" description="Helical" evidence="6">
    <location>
        <begin position="353"/>
        <end position="372"/>
    </location>
</feature>
<feature type="transmembrane region" description="Helical" evidence="6">
    <location>
        <begin position="384"/>
        <end position="404"/>
    </location>
</feature>
<keyword evidence="3 6" id="KW-0812">Transmembrane</keyword>
<reference evidence="8 9" key="1">
    <citation type="journal article" date="2015" name="Genome Biol. Evol.">
        <title>Comparative Genomics of a Bacterivorous Green Alga Reveals Evolutionary Causalities and Consequences of Phago-Mixotrophic Mode of Nutrition.</title>
        <authorList>
            <person name="Burns J.A."/>
            <person name="Paasch A."/>
            <person name="Narechania A."/>
            <person name="Kim E."/>
        </authorList>
    </citation>
    <scope>NUCLEOTIDE SEQUENCE [LARGE SCALE GENOMIC DNA]</scope>
    <source>
        <strain evidence="8 9">PLY_AMNH</strain>
    </source>
</reference>
<sequence>MLTFVGMTVGYATYYFTRQSFTYVAPFMRDALSLDLLQIGAITSVFPLVHGCSKFVGGTLADVISPRKLVAAGLLITGAINIAFGCSSTLTMFCILWGLNGFFQGFGAPPCSKLLTNWFPTRTRATWWGIWNTSHNIGGALIPVVAAGCAAWGGWRLGMAIPGLVGVCVSALVFVIVRDSPQDVQHSTLKQDPVNTTREVGESTKNNIKVALSTKSIWLLGAAYFFIYAIRQGVVNWSMFYLMDHGVSTATEAAARMSCFEIGGLAANITSGALADFLTRRGNNGIVGQRVKVMLLYLTGIAATLMLLKTSPSAVPVLQFASFAMLGHFIYGPQLLVAVAGSEVVPRSCLATANGFLGLLSYLGAILSGLPLSIAVKTYGWDSFFTLLIGCTAAAGLCILPMIAMKSHAQQSAELAE</sequence>
<dbReference type="PIRSF" id="PIRSF002808">
    <property type="entry name" value="Hexose_phosphate_transp"/>
    <property type="match status" value="1"/>
</dbReference>
<dbReference type="GO" id="GO:0061513">
    <property type="term" value="F:glucose 6-phosphate:phosphate antiporter activity"/>
    <property type="evidence" value="ECO:0007669"/>
    <property type="project" value="TreeGrafter"/>
</dbReference>
<comment type="subcellular location">
    <subcellularLocation>
        <location evidence="1">Endomembrane system</location>
        <topology evidence="1">Multi-pass membrane protein</topology>
    </subcellularLocation>
</comment>
<keyword evidence="4 6" id="KW-1133">Transmembrane helix</keyword>
<evidence type="ECO:0000256" key="3">
    <source>
        <dbReference type="ARBA" id="ARBA00022692"/>
    </source>
</evidence>